<evidence type="ECO:0000256" key="2">
    <source>
        <dbReference type="ARBA" id="ARBA00022692"/>
    </source>
</evidence>
<feature type="transmembrane region" description="Helical" evidence="5">
    <location>
        <begin position="125"/>
        <end position="147"/>
    </location>
</feature>
<keyword evidence="3 5" id="KW-1133">Transmembrane helix</keyword>
<organism evidence="7 8">
    <name type="scientific">Serinicoccus chungangensis</name>
    <dbReference type="NCBI Taxonomy" id="767452"/>
    <lineage>
        <taxon>Bacteria</taxon>
        <taxon>Bacillati</taxon>
        <taxon>Actinomycetota</taxon>
        <taxon>Actinomycetes</taxon>
        <taxon>Micrococcales</taxon>
        <taxon>Ornithinimicrobiaceae</taxon>
        <taxon>Serinicoccus</taxon>
    </lineage>
</organism>
<proteinExistence type="predicted"/>
<keyword evidence="8" id="KW-1185">Reference proteome</keyword>
<feature type="transmembrane region" description="Helical" evidence="5">
    <location>
        <begin position="212"/>
        <end position="234"/>
    </location>
</feature>
<dbReference type="Gene3D" id="1.20.1720.10">
    <property type="entry name" value="Multidrug resistance protein D"/>
    <property type="match status" value="1"/>
</dbReference>
<evidence type="ECO:0000256" key="4">
    <source>
        <dbReference type="ARBA" id="ARBA00023136"/>
    </source>
</evidence>
<comment type="subcellular location">
    <subcellularLocation>
        <location evidence="1">Cell membrane</location>
        <topology evidence="1">Multi-pass membrane protein</topology>
    </subcellularLocation>
</comment>
<evidence type="ECO:0000259" key="6">
    <source>
        <dbReference type="PROSITE" id="PS50850"/>
    </source>
</evidence>
<feature type="transmembrane region" description="Helical" evidence="5">
    <location>
        <begin position="350"/>
        <end position="374"/>
    </location>
</feature>
<dbReference type="CDD" id="cd17321">
    <property type="entry name" value="MFS_MMR_MDR_like"/>
    <property type="match status" value="1"/>
</dbReference>
<name>A0A0W8I8W1_9MICO</name>
<evidence type="ECO:0000313" key="7">
    <source>
        <dbReference type="EMBL" id="KUG55832.1"/>
    </source>
</evidence>
<feature type="transmembrane region" description="Helical" evidence="5">
    <location>
        <begin position="317"/>
        <end position="338"/>
    </location>
</feature>
<dbReference type="PANTHER" id="PTHR42718">
    <property type="entry name" value="MAJOR FACILITATOR SUPERFAMILY MULTIDRUG TRANSPORTER MFSC"/>
    <property type="match status" value="1"/>
</dbReference>
<dbReference type="PROSITE" id="PS50850">
    <property type="entry name" value="MFS"/>
    <property type="match status" value="1"/>
</dbReference>
<feature type="transmembrane region" description="Helical" evidence="5">
    <location>
        <begin position="92"/>
        <end position="113"/>
    </location>
</feature>
<dbReference type="GO" id="GO:0005886">
    <property type="term" value="C:plasma membrane"/>
    <property type="evidence" value="ECO:0007669"/>
    <property type="project" value="UniProtKB-SubCell"/>
</dbReference>
<feature type="transmembrane region" description="Helical" evidence="5">
    <location>
        <begin position="187"/>
        <end position="206"/>
    </location>
</feature>
<keyword evidence="4 5" id="KW-0472">Membrane</keyword>
<dbReference type="Pfam" id="PF07690">
    <property type="entry name" value="MFS_1"/>
    <property type="match status" value="1"/>
</dbReference>
<evidence type="ECO:0000256" key="1">
    <source>
        <dbReference type="ARBA" id="ARBA00004651"/>
    </source>
</evidence>
<feature type="transmembrane region" description="Helical" evidence="5">
    <location>
        <begin position="37"/>
        <end position="58"/>
    </location>
</feature>
<keyword evidence="2 5" id="KW-0812">Transmembrane</keyword>
<evidence type="ECO:0000313" key="8">
    <source>
        <dbReference type="Proteomes" id="UP000054837"/>
    </source>
</evidence>
<dbReference type="InterPro" id="IPR020846">
    <property type="entry name" value="MFS_dom"/>
</dbReference>
<dbReference type="AlphaFoldDB" id="A0A0W8I8W1"/>
<feature type="domain" description="Major facilitator superfamily (MFS) profile" evidence="6">
    <location>
        <begin position="1"/>
        <end position="446"/>
    </location>
</feature>
<dbReference type="STRING" id="767452.AVL62_05020"/>
<evidence type="ECO:0000256" key="5">
    <source>
        <dbReference type="SAM" id="Phobius"/>
    </source>
</evidence>
<dbReference type="InterPro" id="IPR036259">
    <property type="entry name" value="MFS_trans_sf"/>
</dbReference>
<reference evidence="7 8" key="1">
    <citation type="submission" date="2015-12" db="EMBL/GenBank/DDBJ databases">
        <title>Serinicoccus chungangenesis strain CD08_5 genome sequencing and assembly.</title>
        <authorList>
            <person name="Chander A.M."/>
            <person name="Kaur G."/>
            <person name="Nair G.R."/>
            <person name="Dhawan D.K."/>
            <person name="Kochhar R.K."/>
            <person name="Mayilraj S."/>
            <person name="Bhadada S.K."/>
        </authorList>
    </citation>
    <scope>NUCLEOTIDE SEQUENCE [LARGE SCALE GENOMIC DNA]</scope>
    <source>
        <strain evidence="7 8">CD08_5</strain>
    </source>
</reference>
<dbReference type="PANTHER" id="PTHR42718:SF42">
    <property type="entry name" value="EXPORT PROTEIN"/>
    <property type="match status" value="1"/>
</dbReference>
<dbReference type="SUPFAM" id="SSF103473">
    <property type="entry name" value="MFS general substrate transporter"/>
    <property type="match status" value="1"/>
</dbReference>
<dbReference type="GO" id="GO:0022857">
    <property type="term" value="F:transmembrane transporter activity"/>
    <property type="evidence" value="ECO:0007669"/>
    <property type="project" value="InterPro"/>
</dbReference>
<feature type="transmembrane region" description="Helical" evidence="5">
    <location>
        <begin position="67"/>
        <end position="86"/>
    </location>
</feature>
<dbReference type="Gene3D" id="1.20.1250.20">
    <property type="entry name" value="MFS general substrate transporter like domains"/>
    <property type="match status" value="1"/>
</dbReference>
<gene>
    <name evidence="7" type="ORF">AVL62_05020</name>
</gene>
<feature type="transmembrane region" description="Helical" evidence="5">
    <location>
        <begin position="419"/>
        <end position="442"/>
    </location>
</feature>
<feature type="transmembrane region" description="Helical" evidence="5">
    <location>
        <begin position="284"/>
        <end position="305"/>
    </location>
</feature>
<comment type="caution">
    <text evidence="7">The sequence shown here is derived from an EMBL/GenBank/DDBJ whole genome shotgun (WGS) entry which is preliminary data.</text>
</comment>
<sequence>MLAAVTVGSGVAILDGSIVNVALRTIGEDLGATLPQLQWVIGGYLLSLASLVLVAGALGDRLGRRRVYLVGMTWFLLASALCALAQDPAQLIAARLVQGVGAALLTPGALALIQASYAPGDRAPAIGTWAGVSGIAAAIGPLVGGAIVDTASWRWIFAINIPLCVVVIALAAWSAPESKDVESTGRFDLVGSALVVVGLAASTWALTTAAEAPTAALAVAWVVTALAAAGFLAWSRSAAHPLVPLHLFGSRVFSAANAMTLLVYGALGVVMLFVVIQLQVTSGWSATASGLAGLPVTVALLLLSTRAAALADRIGPRVPMTVGPLVCALGTLLMVGIGRDTGWGGVLPGMVVFALGLALLVSPLTAAVLAAVADRYAGLASGINNAVARTGSLLAVAALPALVGLSGTDYADPVAFTGGYRWAMLICTALLAGGGVISWFGLRPGPTRA</sequence>
<dbReference type="PRINTS" id="PR01036">
    <property type="entry name" value="TCRTETB"/>
</dbReference>
<dbReference type="EMBL" id="LQBL01000022">
    <property type="protein sequence ID" value="KUG55832.1"/>
    <property type="molecule type" value="Genomic_DNA"/>
</dbReference>
<evidence type="ECO:0000256" key="3">
    <source>
        <dbReference type="ARBA" id="ARBA00022989"/>
    </source>
</evidence>
<feature type="transmembrane region" description="Helical" evidence="5">
    <location>
        <begin position="255"/>
        <end position="278"/>
    </location>
</feature>
<dbReference type="Proteomes" id="UP000054837">
    <property type="component" value="Unassembled WGS sequence"/>
</dbReference>
<dbReference type="InterPro" id="IPR011701">
    <property type="entry name" value="MFS"/>
</dbReference>
<feature type="transmembrane region" description="Helical" evidence="5">
    <location>
        <begin position="386"/>
        <end position="407"/>
    </location>
</feature>
<feature type="transmembrane region" description="Helical" evidence="5">
    <location>
        <begin position="153"/>
        <end position="175"/>
    </location>
</feature>
<protein>
    <submittedName>
        <fullName evidence="7">MFS transporter</fullName>
    </submittedName>
</protein>
<accession>A0A0W8I8W1</accession>